<feature type="domain" description="AraC-type arabinose-binding/dimerisation" evidence="2">
    <location>
        <begin position="30"/>
        <end position="90"/>
    </location>
</feature>
<dbReference type="RefSeq" id="WP_377480735.1">
    <property type="nucleotide sequence ID" value="NZ_JBHUOX010000002.1"/>
</dbReference>
<dbReference type="EMBL" id="JBHUOX010000002">
    <property type="protein sequence ID" value="MFD2999329.1"/>
    <property type="molecule type" value="Genomic_DNA"/>
</dbReference>
<dbReference type="Proteomes" id="UP001597641">
    <property type="component" value="Unassembled WGS sequence"/>
</dbReference>
<dbReference type="PANTHER" id="PTHR43280:SF32">
    <property type="entry name" value="TRANSCRIPTIONAL REGULATORY PROTEIN"/>
    <property type="match status" value="1"/>
</dbReference>
<accession>A0ABW6BSD4</accession>
<keyword evidence="1" id="KW-0238">DNA-binding</keyword>
<dbReference type="Gene3D" id="2.60.120.10">
    <property type="entry name" value="Jelly Rolls"/>
    <property type="match status" value="1"/>
</dbReference>
<dbReference type="PANTHER" id="PTHR43280">
    <property type="entry name" value="ARAC-FAMILY TRANSCRIPTIONAL REGULATOR"/>
    <property type="match status" value="1"/>
</dbReference>
<proteinExistence type="predicted"/>
<evidence type="ECO:0000259" key="2">
    <source>
        <dbReference type="Pfam" id="PF02311"/>
    </source>
</evidence>
<comment type="caution">
    <text evidence="3">The sequence shown here is derived from an EMBL/GenBank/DDBJ whole genome shotgun (WGS) entry which is preliminary data.</text>
</comment>
<keyword evidence="4" id="KW-1185">Reference proteome</keyword>
<dbReference type="Pfam" id="PF02311">
    <property type="entry name" value="AraC_binding"/>
    <property type="match status" value="1"/>
</dbReference>
<gene>
    <name evidence="3" type="ORF">ACFS7Z_03065</name>
</gene>
<evidence type="ECO:0000313" key="4">
    <source>
        <dbReference type="Proteomes" id="UP001597641"/>
    </source>
</evidence>
<sequence length="231" mass="27299">MPKEHLPVYQIQDFKAQAEKESYFYFSLFKVHLKEHLFIREPHKHNFYIILLINQGTGTHTIDLRSYEVRPNMIFFLSPGQVHSWTLSEDADGLVIFFSSEFNLKELPHKNISRFPFFHTLLRTPVLYISQEEKYALMPNLQALQKEYLTQGLMRNEVLSCYLNILLIYLTRIYQSQGEDTQVPGGELSLLQRLENLITQHYRDHLPITFYADQLHVTARYLTEVCKRSLG</sequence>
<dbReference type="InterPro" id="IPR014710">
    <property type="entry name" value="RmlC-like_jellyroll"/>
</dbReference>
<name>A0ABW6BSD4_9BACT</name>
<protein>
    <submittedName>
        <fullName evidence="3">AraC family ligand binding domain-containing protein</fullName>
    </submittedName>
</protein>
<dbReference type="InterPro" id="IPR037923">
    <property type="entry name" value="HTH-like"/>
</dbReference>
<organism evidence="3 4">
    <name type="scientific">Pontibacter toksunensis</name>
    <dbReference type="NCBI Taxonomy" id="1332631"/>
    <lineage>
        <taxon>Bacteria</taxon>
        <taxon>Pseudomonadati</taxon>
        <taxon>Bacteroidota</taxon>
        <taxon>Cytophagia</taxon>
        <taxon>Cytophagales</taxon>
        <taxon>Hymenobacteraceae</taxon>
        <taxon>Pontibacter</taxon>
    </lineage>
</organism>
<evidence type="ECO:0000313" key="3">
    <source>
        <dbReference type="EMBL" id="MFD2999329.1"/>
    </source>
</evidence>
<dbReference type="InterPro" id="IPR003313">
    <property type="entry name" value="AraC-bd"/>
</dbReference>
<reference evidence="4" key="1">
    <citation type="journal article" date="2019" name="Int. J. Syst. Evol. Microbiol.">
        <title>The Global Catalogue of Microorganisms (GCM) 10K type strain sequencing project: providing services to taxonomists for standard genome sequencing and annotation.</title>
        <authorList>
            <consortium name="The Broad Institute Genomics Platform"/>
            <consortium name="The Broad Institute Genome Sequencing Center for Infectious Disease"/>
            <person name="Wu L."/>
            <person name="Ma J."/>
        </authorList>
    </citation>
    <scope>NUCLEOTIDE SEQUENCE [LARGE SCALE GENOMIC DNA]</scope>
    <source>
        <strain evidence="4">KCTC 23984</strain>
    </source>
</reference>
<dbReference type="SUPFAM" id="SSF51215">
    <property type="entry name" value="Regulatory protein AraC"/>
    <property type="match status" value="1"/>
</dbReference>
<evidence type="ECO:0000256" key="1">
    <source>
        <dbReference type="ARBA" id="ARBA00023125"/>
    </source>
</evidence>